<dbReference type="EMBL" id="CAJVPJ010000105">
    <property type="protein sequence ID" value="CAG8478412.1"/>
    <property type="molecule type" value="Genomic_DNA"/>
</dbReference>
<feature type="region of interest" description="Disordered" evidence="2">
    <location>
        <begin position="191"/>
        <end position="210"/>
    </location>
</feature>
<keyword evidence="1" id="KW-0862">Zinc</keyword>
<dbReference type="InterPro" id="IPR001878">
    <property type="entry name" value="Znf_CCHC"/>
</dbReference>
<dbReference type="GO" id="GO:0008270">
    <property type="term" value="F:zinc ion binding"/>
    <property type="evidence" value="ECO:0007669"/>
    <property type="project" value="UniProtKB-KW"/>
</dbReference>
<dbReference type="OrthoDB" id="10068942at2759"/>
<evidence type="ECO:0000256" key="1">
    <source>
        <dbReference type="PROSITE-ProRule" id="PRU00047"/>
    </source>
</evidence>
<sequence>MYMKPSYFDARWFPCRQPVAQVLTGLRLRDPARRDLLRPYLFSGKFAANTRLSKPIGEPLLRPNQTCLSTEFDDVGGSLSYESDRQRCRNCHKVQKVSIQVEAYGSSVGEEQSEECRSHNTGPEVDPAVWQKLQDWHQSPECREYTDAARSQSRLEAVSAKHAESLAVRRAGMTLKQKASVPANYDELLDEEEQAEKGTSTSGRRPDTDGIFKSTISMEELNSVIMAQTELVITGAYNLVVWGFTVIGRKLRIYALAAAERLFHLVLVEEASLHRDLINTEHAYLAMVGFGKKVEITKRMLDDWNQKRVAARIVFHQNVVKIWITLSSVTPPLPPPPFQPPQQQRQEEEMSQASYPTFDGTNSHEWIAELELAFIANNIPNSAHDRKMGIAALNLGPAKMWFITLANKPTTWAANQGVDGFKELFLARYATNGNRAQASQQAYYYMRMQMKTESVNDYLNALQEMWLECGDPALIPEWTRVNQFVHGLLPMLRTPVLQQAPETMAQAIKLANNCFYAMRASVQPSHSAEVNDALLEKIALLEVQLAELKTSLPNNRNNGPKCHYCGNNGHMHRDCRIKTRDIRQGRKLNWTVPRQL</sequence>
<gene>
    <name evidence="4" type="ORF">POCULU_LOCUS1408</name>
</gene>
<keyword evidence="5" id="KW-1185">Reference proteome</keyword>
<dbReference type="InterPro" id="IPR036875">
    <property type="entry name" value="Znf_CCHC_sf"/>
</dbReference>
<name>A0A9N8W5Y0_9GLOM</name>
<dbReference type="Proteomes" id="UP000789572">
    <property type="component" value="Unassembled WGS sequence"/>
</dbReference>
<dbReference type="InterPro" id="IPR005162">
    <property type="entry name" value="Retrotrans_gag_dom"/>
</dbReference>
<dbReference type="PROSITE" id="PS50158">
    <property type="entry name" value="ZF_CCHC"/>
    <property type="match status" value="1"/>
</dbReference>
<dbReference type="AlphaFoldDB" id="A0A9N8W5Y0"/>
<protein>
    <submittedName>
        <fullName evidence="4">9166_t:CDS:1</fullName>
    </submittedName>
</protein>
<dbReference type="SUPFAM" id="SSF57756">
    <property type="entry name" value="Retrovirus zinc finger-like domains"/>
    <property type="match status" value="1"/>
</dbReference>
<proteinExistence type="predicted"/>
<dbReference type="GO" id="GO:0003676">
    <property type="term" value="F:nucleic acid binding"/>
    <property type="evidence" value="ECO:0007669"/>
    <property type="project" value="InterPro"/>
</dbReference>
<evidence type="ECO:0000313" key="5">
    <source>
        <dbReference type="Proteomes" id="UP000789572"/>
    </source>
</evidence>
<feature type="region of interest" description="Disordered" evidence="2">
    <location>
        <begin position="333"/>
        <end position="355"/>
    </location>
</feature>
<comment type="caution">
    <text evidence="4">The sequence shown here is derived from an EMBL/GenBank/DDBJ whole genome shotgun (WGS) entry which is preliminary data.</text>
</comment>
<accession>A0A9N8W5Y0</accession>
<feature type="domain" description="CCHC-type" evidence="3">
    <location>
        <begin position="561"/>
        <end position="576"/>
    </location>
</feature>
<dbReference type="PANTHER" id="PTHR33223:SF6">
    <property type="entry name" value="CCHC-TYPE DOMAIN-CONTAINING PROTEIN"/>
    <property type="match status" value="1"/>
</dbReference>
<reference evidence="4" key="1">
    <citation type="submission" date="2021-06" db="EMBL/GenBank/DDBJ databases">
        <authorList>
            <person name="Kallberg Y."/>
            <person name="Tangrot J."/>
            <person name="Rosling A."/>
        </authorList>
    </citation>
    <scope>NUCLEOTIDE SEQUENCE</scope>
    <source>
        <strain evidence="4">IA702</strain>
    </source>
</reference>
<keyword evidence="1" id="KW-0863">Zinc-finger</keyword>
<evidence type="ECO:0000313" key="4">
    <source>
        <dbReference type="EMBL" id="CAG8478412.1"/>
    </source>
</evidence>
<evidence type="ECO:0000259" key="3">
    <source>
        <dbReference type="PROSITE" id="PS50158"/>
    </source>
</evidence>
<keyword evidence="1" id="KW-0479">Metal-binding</keyword>
<organism evidence="4 5">
    <name type="scientific">Paraglomus occultum</name>
    <dbReference type="NCBI Taxonomy" id="144539"/>
    <lineage>
        <taxon>Eukaryota</taxon>
        <taxon>Fungi</taxon>
        <taxon>Fungi incertae sedis</taxon>
        <taxon>Mucoromycota</taxon>
        <taxon>Glomeromycotina</taxon>
        <taxon>Glomeromycetes</taxon>
        <taxon>Paraglomerales</taxon>
        <taxon>Paraglomeraceae</taxon>
        <taxon>Paraglomus</taxon>
    </lineage>
</organism>
<evidence type="ECO:0000256" key="2">
    <source>
        <dbReference type="SAM" id="MobiDB-lite"/>
    </source>
</evidence>
<dbReference type="PANTHER" id="PTHR33223">
    <property type="entry name" value="CCHC-TYPE DOMAIN-CONTAINING PROTEIN"/>
    <property type="match status" value="1"/>
</dbReference>
<dbReference type="Pfam" id="PF03732">
    <property type="entry name" value="Retrotrans_gag"/>
    <property type="match status" value="1"/>
</dbReference>